<dbReference type="Proteomes" id="UP000636661">
    <property type="component" value="Unassembled WGS sequence"/>
</dbReference>
<dbReference type="AlphaFoldDB" id="A0A918HZI2"/>
<evidence type="ECO:0000313" key="2">
    <source>
        <dbReference type="Proteomes" id="UP000636661"/>
    </source>
</evidence>
<dbReference type="EMBL" id="BMTP01000011">
    <property type="protein sequence ID" value="GGU50261.1"/>
    <property type="molecule type" value="Genomic_DNA"/>
</dbReference>
<protein>
    <submittedName>
        <fullName evidence="1">Uncharacterized protein</fullName>
    </submittedName>
</protein>
<reference evidence="1" key="2">
    <citation type="submission" date="2020-09" db="EMBL/GenBank/DDBJ databases">
        <authorList>
            <person name="Sun Q."/>
            <person name="Ohkuma M."/>
        </authorList>
    </citation>
    <scope>NUCLEOTIDE SEQUENCE</scope>
    <source>
        <strain evidence="1">JCM 4391</strain>
    </source>
</reference>
<organism evidence="1 2">
    <name type="scientific">Streptomyces lavendofoliae</name>
    <dbReference type="NCBI Taxonomy" id="67314"/>
    <lineage>
        <taxon>Bacteria</taxon>
        <taxon>Bacillati</taxon>
        <taxon>Actinomycetota</taxon>
        <taxon>Actinomycetes</taxon>
        <taxon>Kitasatosporales</taxon>
        <taxon>Streptomycetaceae</taxon>
        <taxon>Streptomyces</taxon>
    </lineage>
</organism>
<evidence type="ECO:0000313" key="1">
    <source>
        <dbReference type="EMBL" id="GGU50261.1"/>
    </source>
</evidence>
<gene>
    <name evidence="1" type="ORF">GCM10010274_43700</name>
</gene>
<reference evidence="1" key="1">
    <citation type="journal article" date="2014" name="Int. J. Syst. Evol. Microbiol.">
        <title>Complete genome sequence of Corynebacterium casei LMG S-19264T (=DSM 44701T), isolated from a smear-ripened cheese.</title>
        <authorList>
            <consortium name="US DOE Joint Genome Institute (JGI-PGF)"/>
            <person name="Walter F."/>
            <person name="Albersmeier A."/>
            <person name="Kalinowski J."/>
            <person name="Ruckert C."/>
        </authorList>
    </citation>
    <scope>NUCLEOTIDE SEQUENCE</scope>
    <source>
        <strain evidence="1">JCM 4391</strain>
    </source>
</reference>
<keyword evidence="2" id="KW-1185">Reference proteome</keyword>
<sequence>MRDASGEMRLQWVGKGPGVGYVLQAVIAGDELLSAAARDVPGARVAPLRQGLSLMPMTDEVFDGVTDGSSAGDLGFWRLPGGFERLLAQWSVSGPAAYVEAEYFGGVGEQRAAVWADGALVLGPLDVPTKKWFSRTVSPISQALGRLGARRGLREDEFEAVGLDRHRDNEGWISSIDTLRERSCGRGVAGSSRSS</sequence>
<accession>A0A918HZI2</accession>
<proteinExistence type="predicted"/>
<comment type="caution">
    <text evidence="1">The sequence shown here is derived from an EMBL/GenBank/DDBJ whole genome shotgun (WGS) entry which is preliminary data.</text>
</comment>
<name>A0A918HZI2_9ACTN</name>